<organism evidence="2 3">
    <name type="scientific">Chroococcidiopsis cubana SAG 39.79</name>
    <dbReference type="NCBI Taxonomy" id="388085"/>
    <lineage>
        <taxon>Bacteria</taxon>
        <taxon>Bacillati</taxon>
        <taxon>Cyanobacteriota</taxon>
        <taxon>Cyanophyceae</taxon>
        <taxon>Chroococcidiopsidales</taxon>
        <taxon>Chroococcidiopsidaceae</taxon>
        <taxon>Chroococcidiopsis</taxon>
    </lineage>
</organism>
<comment type="caution">
    <text evidence="2">The sequence shown here is derived from an EMBL/GenBank/DDBJ whole genome shotgun (WGS) entry which is preliminary data.</text>
</comment>
<evidence type="ECO:0000313" key="3">
    <source>
        <dbReference type="Proteomes" id="UP000282574"/>
    </source>
</evidence>
<name>A0AB37U9A2_9CYAN</name>
<feature type="compositionally biased region" description="Polar residues" evidence="1">
    <location>
        <begin position="173"/>
        <end position="193"/>
    </location>
</feature>
<dbReference type="EMBL" id="RSCK01000147">
    <property type="protein sequence ID" value="RUT00472.1"/>
    <property type="molecule type" value="Genomic_DNA"/>
</dbReference>
<gene>
    <name evidence="2" type="ORF">DSM107010_68090</name>
</gene>
<sequence length="193" mass="21910">MARWLTLEAAAQAVAVKQKQLEEYLTDTSPEARFQAHGLLFDRKRWQAGQEFLQLLEQPASTLALAATSQTLQHSSEKGRSYRWHETPIRLQLVWLPLNSDTKERQVLIAASSHDDFPISNLVGESELGELPAVLTQLLSELKADLPLRKIRYQRQQPKAKSTNSSRRSDRSTQPSVETKQQTSDKTTQISLF</sequence>
<dbReference type="Proteomes" id="UP000282574">
    <property type="component" value="Unassembled WGS sequence"/>
</dbReference>
<protein>
    <submittedName>
        <fullName evidence="2">Uncharacterized protein</fullName>
    </submittedName>
</protein>
<feature type="compositionally biased region" description="Polar residues" evidence="1">
    <location>
        <begin position="154"/>
        <end position="164"/>
    </location>
</feature>
<reference evidence="2 3" key="1">
    <citation type="journal article" date="2019" name="Genome Biol. Evol.">
        <title>Day and night: Metabolic profiles and evolutionary relationships of six axenic non-marine cyanobacteria.</title>
        <authorList>
            <person name="Will S.E."/>
            <person name="Henke P."/>
            <person name="Boedeker C."/>
            <person name="Huang S."/>
            <person name="Brinkmann H."/>
            <person name="Rohde M."/>
            <person name="Jarek M."/>
            <person name="Friedl T."/>
            <person name="Seufert S."/>
            <person name="Schumacher M."/>
            <person name="Overmann J."/>
            <person name="Neumann-Schaal M."/>
            <person name="Petersen J."/>
        </authorList>
    </citation>
    <scope>NUCLEOTIDE SEQUENCE [LARGE SCALE GENOMIC DNA]</scope>
    <source>
        <strain evidence="2 3">SAG 39.79</strain>
    </source>
</reference>
<proteinExistence type="predicted"/>
<dbReference type="AlphaFoldDB" id="A0AB37U9A2"/>
<evidence type="ECO:0000313" key="2">
    <source>
        <dbReference type="EMBL" id="RUT00472.1"/>
    </source>
</evidence>
<dbReference type="RefSeq" id="WP_106169370.1">
    <property type="nucleotide sequence ID" value="NZ_JAVKZF010000004.1"/>
</dbReference>
<evidence type="ECO:0000256" key="1">
    <source>
        <dbReference type="SAM" id="MobiDB-lite"/>
    </source>
</evidence>
<keyword evidence="3" id="KW-1185">Reference proteome</keyword>
<feature type="region of interest" description="Disordered" evidence="1">
    <location>
        <begin position="150"/>
        <end position="193"/>
    </location>
</feature>
<accession>A0AB37U9A2</accession>